<evidence type="ECO:0000313" key="3">
    <source>
        <dbReference type="Proteomes" id="UP000295718"/>
    </source>
</evidence>
<feature type="transmembrane region" description="Helical" evidence="1">
    <location>
        <begin position="18"/>
        <end position="35"/>
    </location>
</feature>
<protein>
    <recommendedName>
        <fullName evidence="4">PH (Pleckstrin Homology) domain-containing protein</fullName>
    </recommendedName>
</protein>
<evidence type="ECO:0000256" key="1">
    <source>
        <dbReference type="SAM" id="Phobius"/>
    </source>
</evidence>
<comment type="caution">
    <text evidence="2">The sequence shown here is derived from an EMBL/GenBank/DDBJ whole genome shotgun (WGS) entry which is preliminary data.</text>
</comment>
<organism evidence="2 3">
    <name type="scientific">Kineothrix alysoides</name>
    <dbReference type="NCBI Taxonomy" id="1469948"/>
    <lineage>
        <taxon>Bacteria</taxon>
        <taxon>Bacillati</taxon>
        <taxon>Bacillota</taxon>
        <taxon>Clostridia</taxon>
        <taxon>Lachnospirales</taxon>
        <taxon>Lachnospiraceae</taxon>
        <taxon>Kineothrix</taxon>
    </lineage>
</organism>
<dbReference type="EMBL" id="SLUO01000002">
    <property type="protein sequence ID" value="TCL60373.1"/>
    <property type="molecule type" value="Genomic_DNA"/>
</dbReference>
<name>A0A4R1R4H5_9FIRM</name>
<evidence type="ECO:0008006" key="4">
    <source>
        <dbReference type="Google" id="ProtNLM"/>
    </source>
</evidence>
<keyword evidence="1" id="KW-0472">Membrane</keyword>
<keyword evidence="1" id="KW-0812">Transmembrane</keyword>
<evidence type="ECO:0000313" key="2">
    <source>
        <dbReference type="EMBL" id="TCL60373.1"/>
    </source>
</evidence>
<gene>
    <name evidence="2" type="ORF">EDD76_10268</name>
</gene>
<accession>A0A4R1R4H5</accession>
<dbReference type="AlphaFoldDB" id="A0A4R1R4H5"/>
<keyword evidence="1" id="KW-1133">Transmembrane helix</keyword>
<dbReference type="OrthoDB" id="2062630at2"/>
<proteinExistence type="predicted"/>
<sequence length="165" mass="18967">MISDTYVECLVKKKTNTLFLLLRILSVMLTVVFILLGLILWPALIVGALTGVAAYFIYLNSDLEYEYLYLDKEITIDKVMAKTKRKRVAKYDVQRMEILAPMNSYHLGDYKNRTVKTYDYSSGEAKQPEARYVMYYEGGQKVILEPGAELVKAIKNVSPRKVFTD</sequence>
<dbReference type="RefSeq" id="WP_051869214.1">
    <property type="nucleotide sequence ID" value="NZ_JPNB01000001.1"/>
</dbReference>
<dbReference type="STRING" id="1469948.GCA_000732725_00106"/>
<keyword evidence="3" id="KW-1185">Reference proteome</keyword>
<reference evidence="2 3" key="1">
    <citation type="submission" date="2019-03" db="EMBL/GenBank/DDBJ databases">
        <title>Genomic Encyclopedia of Type Strains, Phase IV (KMG-IV): sequencing the most valuable type-strain genomes for metagenomic binning, comparative biology and taxonomic classification.</title>
        <authorList>
            <person name="Goeker M."/>
        </authorList>
    </citation>
    <scope>NUCLEOTIDE SEQUENCE [LARGE SCALE GENOMIC DNA]</scope>
    <source>
        <strain evidence="2 3">DSM 100556</strain>
    </source>
</reference>
<dbReference type="Proteomes" id="UP000295718">
    <property type="component" value="Unassembled WGS sequence"/>
</dbReference>